<comment type="caution">
    <text evidence="3">The sequence shown here is derived from an EMBL/GenBank/DDBJ whole genome shotgun (WGS) entry which is preliminary data.</text>
</comment>
<name>A0ABY1AYE4_9HYPH</name>
<dbReference type="PANTHER" id="PTHR35004">
    <property type="entry name" value="TRANSPOSASE RV3428C-RELATED"/>
    <property type="match status" value="1"/>
</dbReference>
<organism evidence="3 4">
    <name type="scientific">Rhizobium tibeticum</name>
    <dbReference type="NCBI Taxonomy" id="501024"/>
    <lineage>
        <taxon>Bacteria</taxon>
        <taxon>Pseudomonadati</taxon>
        <taxon>Pseudomonadota</taxon>
        <taxon>Alphaproteobacteria</taxon>
        <taxon>Hyphomicrobiales</taxon>
        <taxon>Rhizobiaceae</taxon>
        <taxon>Rhizobium/Agrobacterium group</taxon>
        <taxon>Rhizobium</taxon>
    </lineage>
</organism>
<dbReference type="InterPro" id="IPR025959">
    <property type="entry name" value="Winged_HTH_dom"/>
</dbReference>
<evidence type="ECO:0000259" key="1">
    <source>
        <dbReference type="Pfam" id="PF13592"/>
    </source>
</evidence>
<dbReference type="Pfam" id="PF13592">
    <property type="entry name" value="HTH_33"/>
    <property type="match status" value="1"/>
</dbReference>
<sequence length="494" mass="56222">MTSGIPPRDNFDGFALRALAKSTKDGAQARRLLALAEIYDGHSRSDAARIGGVTLQIVRDWVMRFNARGPSGLINGKAPGNQGKLSDVHRQALAKIVEIGPIPAVHGVVRWRRKDLVQWLFQEYRISVDETTIGRELKALGFAKLSARPRHYAQNEVIWRVLKKTSLPHWQPSKSRLPKNVEIELWWADEARIGQKNKITRRWARKGTRPSAPLNQRYADLCAHYQMTPTRNNKGIAHENGSIESPHLKNAIRDALLMRGASDFDDLDAYRGFIDEIVSRRNARYGKRIDAERAQLQPLPGRRTSDFEEVVVRVSSSGGFTLRKVFYTVPSRLIGHRLRVRMFDDRLDVFIGGTHLMSLRRGRGGKHDQVVDYRHVIHSLRKKPMALLQLVYRDKLFPRQEYRRAFEILLDRLSDKQACKITVELLALAHDRGCERELAERLRKILDAGDLPDIAELRTLFAPDPARLPTVNVHLASLNGYEALIDAHQVKDAA</sequence>
<dbReference type="NCBIfam" id="NF033545">
    <property type="entry name" value="transpos_IS630"/>
    <property type="match status" value="1"/>
</dbReference>
<feature type="domain" description="Winged helix-turn helix" evidence="1">
    <location>
        <begin position="108"/>
        <end position="156"/>
    </location>
</feature>
<dbReference type="Proteomes" id="UP000198939">
    <property type="component" value="Unassembled WGS sequence"/>
</dbReference>
<dbReference type="InterPro" id="IPR054353">
    <property type="entry name" value="IstA-like_C"/>
</dbReference>
<dbReference type="EMBL" id="FOCV01000082">
    <property type="protein sequence ID" value="SEP31917.1"/>
    <property type="molecule type" value="Genomic_DNA"/>
</dbReference>
<dbReference type="Pfam" id="PF13551">
    <property type="entry name" value="HTH_29"/>
    <property type="match status" value="1"/>
</dbReference>
<evidence type="ECO:0000259" key="2">
    <source>
        <dbReference type="Pfam" id="PF22483"/>
    </source>
</evidence>
<dbReference type="InterPro" id="IPR009057">
    <property type="entry name" value="Homeodomain-like_sf"/>
</dbReference>
<gene>
    <name evidence="3" type="ORF">SAMN05216228_10827</name>
</gene>
<dbReference type="SUPFAM" id="SSF46689">
    <property type="entry name" value="Homeodomain-like"/>
    <property type="match status" value="1"/>
</dbReference>
<dbReference type="Pfam" id="PF22483">
    <property type="entry name" value="Mu-transpos_C_2"/>
    <property type="match status" value="1"/>
</dbReference>
<accession>A0ABY1AYE4</accession>
<proteinExistence type="predicted"/>
<evidence type="ECO:0000313" key="3">
    <source>
        <dbReference type="EMBL" id="SEP31917.1"/>
    </source>
</evidence>
<evidence type="ECO:0000313" key="4">
    <source>
        <dbReference type="Proteomes" id="UP000198939"/>
    </source>
</evidence>
<protein>
    <submittedName>
        <fullName evidence="3">Transposase</fullName>
    </submittedName>
</protein>
<feature type="domain" description="Transposase for insertion sequence element IS21-like C-terminal" evidence="2">
    <location>
        <begin position="299"/>
        <end position="371"/>
    </location>
</feature>
<reference evidence="3 4" key="1">
    <citation type="submission" date="2016-10" db="EMBL/GenBank/DDBJ databases">
        <authorList>
            <person name="Varghese N."/>
            <person name="Submissions S."/>
        </authorList>
    </citation>
    <scope>NUCLEOTIDE SEQUENCE [LARGE SCALE GENOMIC DNA]</scope>
    <source>
        <strain evidence="3 4">CGMCC 1.7071</strain>
    </source>
</reference>
<keyword evidence="4" id="KW-1185">Reference proteome</keyword>
<dbReference type="InterPro" id="IPR047655">
    <property type="entry name" value="Transpos_IS630-like"/>
</dbReference>
<dbReference type="PANTHER" id="PTHR35004:SF7">
    <property type="entry name" value="INTEGRASE PROTEIN"/>
    <property type="match status" value="1"/>
</dbReference>